<evidence type="ECO:0000313" key="7">
    <source>
        <dbReference type="Proteomes" id="UP000306416"/>
    </source>
</evidence>
<evidence type="ECO:0000256" key="4">
    <source>
        <dbReference type="SAM" id="MobiDB-lite"/>
    </source>
</evidence>
<accession>A0A4S1CN02</accession>
<dbReference type="InterPro" id="IPR050498">
    <property type="entry name" value="Ycf3"/>
</dbReference>
<feature type="chain" id="PRO_5020365524" evidence="5">
    <location>
        <begin position="27"/>
        <end position="517"/>
    </location>
</feature>
<comment type="caution">
    <text evidence="6">The sequence shown here is derived from an EMBL/GenBank/DDBJ whole genome shotgun (WGS) entry which is preliminary data.</text>
</comment>
<dbReference type="RefSeq" id="WP_135869516.1">
    <property type="nucleotide sequence ID" value="NZ_SRSC01000001.1"/>
</dbReference>
<feature type="region of interest" description="Disordered" evidence="4">
    <location>
        <begin position="494"/>
        <end position="517"/>
    </location>
</feature>
<feature type="compositionally biased region" description="Low complexity" evidence="4">
    <location>
        <begin position="494"/>
        <end position="506"/>
    </location>
</feature>
<protein>
    <submittedName>
        <fullName evidence="6">Tetratricopeptide repeat protein</fullName>
    </submittedName>
</protein>
<evidence type="ECO:0000256" key="2">
    <source>
        <dbReference type="ARBA" id="ARBA00022803"/>
    </source>
</evidence>
<keyword evidence="2 3" id="KW-0802">TPR repeat</keyword>
<dbReference type="Gene3D" id="1.25.40.10">
    <property type="entry name" value="Tetratricopeptide repeat domain"/>
    <property type="match status" value="2"/>
</dbReference>
<feature type="repeat" description="TPR" evidence="3">
    <location>
        <begin position="310"/>
        <end position="343"/>
    </location>
</feature>
<dbReference type="Proteomes" id="UP000306416">
    <property type="component" value="Unassembled WGS sequence"/>
</dbReference>
<dbReference type="EMBL" id="SRSC01000001">
    <property type="protein sequence ID" value="TGU75215.1"/>
    <property type="molecule type" value="Genomic_DNA"/>
</dbReference>
<evidence type="ECO:0000256" key="5">
    <source>
        <dbReference type="SAM" id="SignalP"/>
    </source>
</evidence>
<reference evidence="6 7" key="1">
    <citation type="submission" date="2019-04" db="EMBL/GenBank/DDBJ databases">
        <title>Geobacter oryzae sp. nov., ferric-reducing bacteria isolated from paddy soil.</title>
        <authorList>
            <person name="Xu Z."/>
            <person name="Masuda Y."/>
            <person name="Itoh H."/>
            <person name="Senoo K."/>
        </authorList>
    </citation>
    <scope>NUCLEOTIDE SEQUENCE [LARGE SCALE GENOMIC DNA]</scope>
    <source>
        <strain evidence="6 7">Red111</strain>
    </source>
</reference>
<dbReference type="SMART" id="SM00028">
    <property type="entry name" value="TPR"/>
    <property type="match status" value="7"/>
</dbReference>
<dbReference type="InterPro" id="IPR011990">
    <property type="entry name" value="TPR-like_helical_dom_sf"/>
</dbReference>
<proteinExistence type="predicted"/>
<dbReference type="InterPro" id="IPR019734">
    <property type="entry name" value="TPR_rpt"/>
</dbReference>
<dbReference type="AlphaFoldDB" id="A0A4S1CN02"/>
<dbReference type="Pfam" id="PF14559">
    <property type="entry name" value="TPR_19"/>
    <property type="match status" value="1"/>
</dbReference>
<name>A0A4S1CN02_9BACT</name>
<evidence type="ECO:0000256" key="3">
    <source>
        <dbReference type="PROSITE-ProRule" id="PRU00339"/>
    </source>
</evidence>
<gene>
    <name evidence="6" type="ORF">E4633_07135</name>
</gene>
<dbReference type="PROSITE" id="PS50005">
    <property type="entry name" value="TPR"/>
    <property type="match status" value="1"/>
</dbReference>
<dbReference type="SUPFAM" id="SSF48452">
    <property type="entry name" value="TPR-like"/>
    <property type="match status" value="3"/>
</dbReference>
<dbReference type="Pfam" id="PF13432">
    <property type="entry name" value="TPR_16"/>
    <property type="match status" value="3"/>
</dbReference>
<keyword evidence="7" id="KW-1185">Reference proteome</keyword>
<sequence length="517" mass="54855">MRTYLTFAALAALAAGLLVTAPCSGAEPESKEDADFRASMERVAVQSLVRKGAWEELYARSVTALGAHPDDPVFLRGKIRALRELGYGTAARGTLQKARAAHPDDTGLLEEELWLIVASGDWQKLLRETEQPAARPDADADLLMLRALALRETGNSEGGIALFTRILKTEPENCVALTNRGRLLAKLGKKDEALTDLTAAIKTAAGHAEPLVARGRLLCAMGRYAEAEKDLTAGLALDPVNVAALLSRSEARFAAGNVSGARSDVEVARKIAPKDQRVGTMTCRVAQASGDVTALAGCAEELTRLTPKDPAAWRALGRVRLESGDFDGALVCYDTLVQLTQGEAKSRLERATVRLLRSDYAGAEGDCTAVIEQQPVPLAYALRSMAHLRSGALPQAEEDSTNALALDRNEPNALLVRANLALGRNDLQRAAADCERAIRRAPNSPWAAVTCGKIQLQAGELDQAASYAERAKKLAPADFETRELIAAVAAARSAGAPAKAGGKAVSESTVPGKGEKR</sequence>
<evidence type="ECO:0000256" key="1">
    <source>
        <dbReference type="ARBA" id="ARBA00022737"/>
    </source>
</evidence>
<feature type="signal peptide" evidence="5">
    <location>
        <begin position="1"/>
        <end position="26"/>
    </location>
</feature>
<dbReference type="PANTHER" id="PTHR44858">
    <property type="entry name" value="TETRATRICOPEPTIDE REPEAT PROTEIN 6"/>
    <property type="match status" value="1"/>
</dbReference>
<organism evidence="6 7">
    <name type="scientific">Geomonas terrae</name>
    <dbReference type="NCBI Taxonomy" id="2562681"/>
    <lineage>
        <taxon>Bacteria</taxon>
        <taxon>Pseudomonadati</taxon>
        <taxon>Thermodesulfobacteriota</taxon>
        <taxon>Desulfuromonadia</taxon>
        <taxon>Geobacterales</taxon>
        <taxon>Geobacteraceae</taxon>
        <taxon>Geomonas</taxon>
    </lineage>
</organism>
<dbReference type="PANTHER" id="PTHR44858:SF1">
    <property type="entry name" value="UDP-N-ACETYLGLUCOSAMINE--PEPTIDE N-ACETYLGLUCOSAMINYLTRANSFERASE SPINDLY-RELATED"/>
    <property type="match status" value="1"/>
</dbReference>
<evidence type="ECO:0000313" key="6">
    <source>
        <dbReference type="EMBL" id="TGU75215.1"/>
    </source>
</evidence>
<keyword evidence="5" id="KW-0732">Signal</keyword>
<keyword evidence="1" id="KW-0677">Repeat</keyword>